<dbReference type="Pfam" id="PF25872">
    <property type="entry name" value="HTH_77"/>
    <property type="match status" value="1"/>
</dbReference>
<dbReference type="InterPro" id="IPR002182">
    <property type="entry name" value="NB-ARC"/>
</dbReference>
<organism evidence="3 4">
    <name type="scientific">Kibdelosporangium philippinense</name>
    <dbReference type="NCBI Taxonomy" id="211113"/>
    <lineage>
        <taxon>Bacteria</taxon>
        <taxon>Bacillati</taxon>
        <taxon>Actinomycetota</taxon>
        <taxon>Actinomycetes</taxon>
        <taxon>Pseudonocardiales</taxon>
        <taxon>Pseudonocardiaceae</taxon>
        <taxon>Kibdelosporangium</taxon>
    </lineage>
</organism>
<comment type="caution">
    <text evidence="3">The sequence shown here is derived from an EMBL/GenBank/DDBJ whole genome shotgun (WGS) entry which is preliminary data.</text>
</comment>
<dbReference type="RefSeq" id="WP_233728420.1">
    <property type="nucleotide sequence ID" value="NZ_JAJVCN010000002.1"/>
</dbReference>
<dbReference type="InterPro" id="IPR027417">
    <property type="entry name" value="P-loop_NTPase"/>
</dbReference>
<dbReference type="PRINTS" id="PR00364">
    <property type="entry name" value="DISEASERSIST"/>
</dbReference>
<gene>
    <name evidence="3" type="ORF">LWC34_29930</name>
</gene>
<dbReference type="InterPro" id="IPR011990">
    <property type="entry name" value="TPR-like_helical_dom_sf"/>
</dbReference>
<proteinExistence type="predicted"/>
<evidence type="ECO:0000259" key="2">
    <source>
        <dbReference type="Pfam" id="PF25872"/>
    </source>
</evidence>
<dbReference type="Pfam" id="PF00931">
    <property type="entry name" value="NB-ARC"/>
    <property type="match status" value="1"/>
</dbReference>
<evidence type="ECO:0000313" key="3">
    <source>
        <dbReference type="EMBL" id="MCE7007018.1"/>
    </source>
</evidence>
<name>A0ABS8ZIS3_9PSEU</name>
<dbReference type="InterPro" id="IPR058852">
    <property type="entry name" value="HTH_77"/>
</dbReference>
<sequence>MTGTEPRRLKGNLPAETTSFVGRRREITTTRCLLSTTRLVTLTGVGGVGKTRLALQIAARVQAGFPDGVWLVELAALTDDKLLTQALTDVLGIQDQSARPLLDTLSDYLAAKRLLLVLDNCEHLVDACAMLADRLLRAAPELRVLATSRHALRTAGEHLLEVAPLPTPDLPRATSPTRYAAVRLFAERAATALPGFRVNAGNHDTIARICRRLDGIPLAIELAAVRVRALPVDRILRRLDDYFDFLAEGSRICVPRLRTLHATFDWSFDLCSFEDQDMWARASEFIGGFDLDAAEAVCAGEGIASEAVLDLVDRLVDKSILTRVNSGGATVRWRMLEPIRQYGQERLASSGLRTIVRTRHRDYYWRLAEHAERAWLGPEELDTFTQLQREHANLRAALEFCLTEPGEQRAGLAIGTALWNYWFLSCSHTEGRYWLDRALEANPEHNPTRAKALWVNAWLAVMQADAAAGRSMTEECRRVAQRLGDESALGHATRVTGVATFLQNDVPGGGRLLKDALIRLRRLGERSGIWITLLQLTVATATLGRPEQAVAYGEECLAMSDSRAHLSRSWALWALAIGRWLTGDRQSAGTLVREGIRINQPSNQWGLAHGIEMLAWIAAAEGRYRRAAGLLGVAAPIWRATGVLPSTFRYLALSHGQCERQIRQSLGDEEFATVFREGTRLTTDEAIAYALEPQRH</sequence>
<feature type="domain" description="NB-ARC" evidence="1">
    <location>
        <begin position="38"/>
        <end position="124"/>
    </location>
</feature>
<evidence type="ECO:0000313" key="4">
    <source>
        <dbReference type="Proteomes" id="UP001521150"/>
    </source>
</evidence>
<reference evidence="3 4" key="1">
    <citation type="submission" date="2021-12" db="EMBL/GenBank/DDBJ databases">
        <title>Genome sequence of Kibdelosporangium philippinense ATCC 49844.</title>
        <authorList>
            <person name="Fedorov E.A."/>
            <person name="Omeragic M."/>
            <person name="Shalygina K.F."/>
            <person name="Maclea K.S."/>
        </authorList>
    </citation>
    <scope>NUCLEOTIDE SEQUENCE [LARGE SCALE GENOMIC DNA]</scope>
    <source>
        <strain evidence="3 4">ATCC 49844</strain>
    </source>
</reference>
<dbReference type="SUPFAM" id="SSF48452">
    <property type="entry name" value="TPR-like"/>
    <property type="match status" value="1"/>
</dbReference>
<dbReference type="Proteomes" id="UP001521150">
    <property type="component" value="Unassembled WGS sequence"/>
</dbReference>
<dbReference type="EMBL" id="JAJVCN010000002">
    <property type="protein sequence ID" value="MCE7007018.1"/>
    <property type="molecule type" value="Genomic_DNA"/>
</dbReference>
<dbReference type="SUPFAM" id="SSF52540">
    <property type="entry name" value="P-loop containing nucleoside triphosphate hydrolases"/>
    <property type="match status" value="1"/>
</dbReference>
<feature type="domain" description="Winged helix-turn-helix" evidence="2">
    <location>
        <begin position="276"/>
        <end position="348"/>
    </location>
</feature>
<evidence type="ECO:0000259" key="1">
    <source>
        <dbReference type="Pfam" id="PF00931"/>
    </source>
</evidence>
<dbReference type="Gene3D" id="3.40.50.300">
    <property type="entry name" value="P-loop containing nucleotide triphosphate hydrolases"/>
    <property type="match status" value="1"/>
</dbReference>
<protein>
    <submittedName>
        <fullName evidence="3">AAA family ATPase</fullName>
    </submittedName>
</protein>
<accession>A0ABS8ZIS3</accession>
<dbReference type="Gene3D" id="1.25.40.10">
    <property type="entry name" value="Tetratricopeptide repeat domain"/>
    <property type="match status" value="1"/>
</dbReference>
<dbReference type="PANTHER" id="PTHR47691">
    <property type="entry name" value="REGULATOR-RELATED"/>
    <property type="match status" value="1"/>
</dbReference>
<keyword evidence="4" id="KW-1185">Reference proteome</keyword>
<dbReference type="PANTHER" id="PTHR47691:SF3">
    <property type="entry name" value="HTH-TYPE TRANSCRIPTIONAL REGULATOR RV0890C-RELATED"/>
    <property type="match status" value="1"/>
</dbReference>